<accession>A0AAE9WAP5</accession>
<evidence type="ECO:0000313" key="8">
    <source>
        <dbReference type="Proteomes" id="UP001212411"/>
    </source>
</evidence>
<dbReference type="EMBL" id="CP115611">
    <property type="protein sequence ID" value="WBW72720.1"/>
    <property type="molecule type" value="Genomic_DNA"/>
</dbReference>
<dbReference type="AlphaFoldDB" id="A0AAE9WAP5"/>
<gene>
    <name evidence="7" type="primary">dhd1</name>
    <name evidence="7" type="ORF">SOMG_00234</name>
</gene>
<dbReference type="Proteomes" id="UP001212411">
    <property type="component" value="Chromosome 1"/>
</dbReference>
<dbReference type="InterPro" id="IPR000683">
    <property type="entry name" value="Gfo/Idh/MocA-like_OxRdtase_N"/>
</dbReference>
<dbReference type="GO" id="GO:0047837">
    <property type="term" value="F:D-xylose 1-dehydrogenase (NADP+) activity"/>
    <property type="evidence" value="ECO:0007669"/>
    <property type="project" value="UniProtKB-EC"/>
</dbReference>
<dbReference type="InterPro" id="IPR036291">
    <property type="entry name" value="NAD(P)-bd_dom_sf"/>
</dbReference>
<name>A0AAE9WAP5_9SCHI</name>
<dbReference type="PANTHER" id="PTHR22604:SF105">
    <property type="entry name" value="TRANS-1,2-DIHYDROBENZENE-1,2-DIOL DEHYDROGENASE"/>
    <property type="match status" value="1"/>
</dbReference>
<dbReference type="SUPFAM" id="SSF51735">
    <property type="entry name" value="NAD(P)-binding Rossmann-fold domains"/>
    <property type="match status" value="1"/>
</dbReference>
<dbReference type="PANTHER" id="PTHR22604">
    <property type="entry name" value="OXIDOREDUCTASES"/>
    <property type="match status" value="1"/>
</dbReference>
<reference evidence="7 8" key="1">
    <citation type="journal article" date="2023" name="G3 (Bethesda)">
        <title>A high-quality reference genome for the fission yeast Schizosaccharomyces osmophilus.</title>
        <authorList>
            <person name="Jia G.S."/>
            <person name="Zhang W.C."/>
            <person name="Liang Y."/>
            <person name="Liu X.H."/>
            <person name="Rhind N."/>
            <person name="Pidoux A."/>
            <person name="Brysch-Herzberg M."/>
            <person name="Du L.L."/>
        </authorList>
    </citation>
    <scope>NUCLEOTIDE SEQUENCE [LARGE SCALE GENOMIC DNA]</scope>
    <source>
        <strain evidence="7 8">CBS 15793</strain>
    </source>
</reference>
<comment type="catalytic activity">
    <reaction evidence="5">
        <text>D-xylose + NADP(+) = D-xylono-1,5-lactone + NADPH + H(+)</text>
        <dbReference type="Rhea" id="RHEA:22000"/>
        <dbReference type="ChEBI" id="CHEBI:15378"/>
        <dbReference type="ChEBI" id="CHEBI:15867"/>
        <dbReference type="ChEBI" id="CHEBI:53455"/>
        <dbReference type="ChEBI" id="CHEBI:57783"/>
        <dbReference type="ChEBI" id="CHEBI:58349"/>
        <dbReference type="EC" id="1.1.1.179"/>
    </reaction>
</comment>
<dbReference type="RefSeq" id="XP_056036963.1">
    <property type="nucleotide sequence ID" value="XM_056179029.1"/>
</dbReference>
<evidence type="ECO:0000256" key="3">
    <source>
        <dbReference type="ARBA" id="ARBA00038984"/>
    </source>
</evidence>
<evidence type="ECO:0000313" key="7">
    <source>
        <dbReference type="EMBL" id="WBW72720.1"/>
    </source>
</evidence>
<dbReference type="Gene3D" id="3.40.50.720">
    <property type="entry name" value="NAD(P)-binding Rossmann-like Domain"/>
    <property type="match status" value="1"/>
</dbReference>
<protein>
    <recommendedName>
        <fullName evidence="3">D-xylose 1-dehydrogenase (NADP(+), D-xylono-1,5-lactone-forming)</fullName>
        <ecNumber evidence="3">1.1.1.179</ecNumber>
    </recommendedName>
    <alternativeName>
        <fullName evidence="4">D-xylose-NADP dehydrogenase</fullName>
    </alternativeName>
</protein>
<dbReference type="InterPro" id="IPR050984">
    <property type="entry name" value="Gfo/Idh/MocA_domain"/>
</dbReference>
<dbReference type="GO" id="GO:0000166">
    <property type="term" value="F:nucleotide binding"/>
    <property type="evidence" value="ECO:0007669"/>
    <property type="project" value="InterPro"/>
</dbReference>
<dbReference type="Pfam" id="PF01408">
    <property type="entry name" value="GFO_IDH_MocA"/>
    <property type="match status" value="1"/>
</dbReference>
<keyword evidence="8" id="KW-1185">Reference proteome</keyword>
<dbReference type="EC" id="1.1.1.179" evidence="3"/>
<dbReference type="KEGG" id="som:SOMG_00234"/>
<evidence type="ECO:0000256" key="4">
    <source>
        <dbReference type="ARBA" id="ARBA00042988"/>
    </source>
</evidence>
<dbReference type="GeneID" id="80873718"/>
<sequence length="370" mass="41750">MAIGKTSTNVPVLRWGFLGAGNIATDFANDLIKAPQYHKHQHALVAVATQNSRERAAAFAERYKNENSSPKAYGSYEELLQDNNVDIVYISNHHPQHYGTVKLALHAGKGVLCEKPLTINYPESLELVKLAREKKVFFAEGFWIRFFPIVKKAQQLLHEERVCGKNLRLFIDFCQDSKFRELPKDSRMLNVSLGAGVLLDMGVYPLTWSQVLLFDDPINQKNDPTVSSNALTFTDHNGDVGDYSTAVTLVFPKSQAIAVLCTSMDRDPVTQDFLRIDGDSGAQLIISGKCFRPQILTLKRPDGKSETMDFSFDATGFFYEQDAVFEYIMNDLNEASEIPHAETLRMMRLTDQIRHQLKISYPADIQFTTN</sequence>
<comment type="similarity">
    <text evidence="1">Belongs to the Gfo/Idh/MocA family.</text>
</comment>
<evidence type="ECO:0000256" key="5">
    <source>
        <dbReference type="ARBA" id="ARBA00049233"/>
    </source>
</evidence>
<evidence type="ECO:0000256" key="1">
    <source>
        <dbReference type="ARBA" id="ARBA00010928"/>
    </source>
</evidence>
<proteinExistence type="inferred from homology"/>
<evidence type="ECO:0000256" key="2">
    <source>
        <dbReference type="ARBA" id="ARBA00023002"/>
    </source>
</evidence>
<dbReference type="Gene3D" id="3.30.360.10">
    <property type="entry name" value="Dihydrodipicolinate Reductase, domain 2"/>
    <property type="match status" value="1"/>
</dbReference>
<organism evidence="7 8">
    <name type="scientific">Schizosaccharomyces osmophilus</name>
    <dbReference type="NCBI Taxonomy" id="2545709"/>
    <lineage>
        <taxon>Eukaryota</taxon>
        <taxon>Fungi</taxon>
        <taxon>Dikarya</taxon>
        <taxon>Ascomycota</taxon>
        <taxon>Taphrinomycotina</taxon>
        <taxon>Schizosaccharomycetes</taxon>
        <taxon>Schizosaccharomycetales</taxon>
        <taxon>Schizosaccharomycetaceae</taxon>
        <taxon>Schizosaccharomyces</taxon>
    </lineage>
</organism>
<dbReference type="SUPFAM" id="SSF55347">
    <property type="entry name" value="Glyceraldehyde-3-phosphate dehydrogenase-like, C-terminal domain"/>
    <property type="match status" value="1"/>
</dbReference>
<keyword evidence="2" id="KW-0560">Oxidoreductase</keyword>
<evidence type="ECO:0000259" key="6">
    <source>
        <dbReference type="Pfam" id="PF01408"/>
    </source>
</evidence>
<feature type="domain" description="Gfo/Idh/MocA-like oxidoreductase N-terminal" evidence="6">
    <location>
        <begin position="13"/>
        <end position="141"/>
    </location>
</feature>